<protein>
    <recommendedName>
        <fullName evidence="3">peptidylprolyl isomerase</fullName>
        <ecNumber evidence="3">5.2.1.8</ecNumber>
    </recommendedName>
</protein>
<dbReference type="SMART" id="SM00028">
    <property type="entry name" value="TPR"/>
    <property type="match status" value="3"/>
</dbReference>
<feature type="coiled-coil region" evidence="4">
    <location>
        <begin position="240"/>
        <end position="267"/>
    </location>
</feature>
<dbReference type="InterPro" id="IPR019734">
    <property type="entry name" value="TPR_rpt"/>
</dbReference>
<dbReference type="Gene3D" id="1.25.40.10">
    <property type="entry name" value="Tetratricopeptide repeat domain"/>
    <property type="match status" value="1"/>
</dbReference>
<dbReference type="SUPFAM" id="SSF54534">
    <property type="entry name" value="FKBP-like"/>
    <property type="match status" value="1"/>
</dbReference>
<keyword evidence="7" id="KW-1185">Reference proteome</keyword>
<gene>
    <name evidence="6" type="ORF">TRFO_09248</name>
</gene>
<evidence type="ECO:0000256" key="3">
    <source>
        <dbReference type="PROSITE-ProRule" id="PRU00277"/>
    </source>
</evidence>
<comment type="caution">
    <text evidence="6">The sequence shown here is derived from an EMBL/GenBank/DDBJ whole genome shotgun (WGS) entry which is preliminary data.</text>
</comment>
<evidence type="ECO:0000256" key="2">
    <source>
        <dbReference type="ARBA" id="ARBA00022803"/>
    </source>
</evidence>
<dbReference type="GeneID" id="94829465"/>
<dbReference type="VEuPathDB" id="TrichDB:TRFO_09248"/>
<evidence type="ECO:0000259" key="5">
    <source>
        <dbReference type="PROSITE" id="PS50059"/>
    </source>
</evidence>
<evidence type="ECO:0000313" key="7">
    <source>
        <dbReference type="Proteomes" id="UP000179807"/>
    </source>
</evidence>
<comment type="catalytic activity">
    <reaction evidence="3">
        <text>[protein]-peptidylproline (omega=180) = [protein]-peptidylproline (omega=0)</text>
        <dbReference type="Rhea" id="RHEA:16237"/>
        <dbReference type="Rhea" id="RHEA-COMP:10747"/>
        <dbReference type="Rhea" id="RHEA-COMP:10748"/>
        <dbReference type="ChEBI" id="CHEBI:83833"/>
        <dbReference type="ChEBI" id="CHEBI:83834"/>
        <dbReference type="EC" id="5.2.1.8"/>
    </reaction>
</comment>
<dbReference type="SUPFAM" id="SSF48452">
    <property type="entry name" value="TPR-like"/>
    <property type="match status" value="1"/>
</dbReference>
<name>A0A1J4JF47_9EUKA</name>
<proteinExistence type="predicted"/>
<dbReference type="Pfam" id="PF13424">
    <property type="entry name" value="TPR_12"/>
    <property type="match status" value="1"/>
</dbReference>
<keyword evidence="2" id="KW-0802">TPR repeat</keyword>
<dbReference type="OrthoDB" id="1902587at2759"/>
<evidence type="ECO:0000313" key="6">
    <source>
        <dbReference type="EMBL" id="OHS97822.1"/>
    </source>
</evidence>
<dbReference type="EMBL" id="MLAK01001093">
    <property type="protein sequence ID" value="OHS97822.1"/>
    <property type="molecule type" value="Genomic_DNA"/>
</dbReference>
<dbReference type="InterPro" id="IPR046357">
    <property type="entry name" value="PPIase_dom_sf"/>
</dbReference>
<keyword evidence="4" id="KW-0175">Coiled coil</keyword>
<feature type="domain" description="PPIase FKBP-type" evidence="5">
    <location>
        <begin position="30"/>
        <end position="117"/>
    </location>
</feature>
<dbReference type="PANTHER" id="PTHR46512">
    <property type="entry name" value="PEPTIDYLPROLYL ISOMERASE"/>
    <property type="match status" value="1"/>
</dbReference>
<evidence type="ECO:0000256" key="4">
    <source>
        <dbReference type="SAM" id="Coils"/>
    </source>
</evidence>
<dbReference type="Proteomes" id="UP000179807">
    <property type="component" value="Unassembled WGS sequence"/>
</dbReference>
<organism evidence="6 7">
    <name type="scientific">Tritrichomonas foetus</name>
    <dbReference type="NCBI Taxonomy" id="1144522"/>
    <lineage>
        <taxon>Eukaryota</taxon>
        <taxon>Metamonada</taxon>
        <taxon>Parabasalia</taxon>
        <taxon>Tritrichomonadida</taxon>
        <taxon>Tritrichomonadidae</taxon>
        <taxon>Tritrichomonas</taxon>
    </lineage>
</organism>
<dbReference type="EC" id="5.2.1.8" evidence="3"/>
<dbReference type="GO" id="GO:0003755">
    <property type="term" value="F:peptidyl-prolyl cis-trans isomerase activity"/>
    <property type="evidence" value="ECO:0007669"/>
    <property type="project" value="UniProtKB-KW"/>
</dbReference>
<evidence type="ECO:0000256" key="1">
    <source>
        <dbReference type="ARBA" id="ARBA00022737"/>
    </source>
</evidence>
<dbReference type="PROSITE" id="PS50059">
    <property type="entry name" value="FKBP_PPIASE"/>
    <property type="match status" value="1"/>
</dbReference>
<dbReference type="InterPro" id="IPR050754">
    <property type="entry name" value="FKBP4/5/8-like"/>
</dbReference>
<dbReference type="PANTHER" id="PTHR46512:SF12">
    <property type="entry name" value="PEPTIDYLPROLYL ISOMERASE"/>
    <property type="match status" value="1"/>
</dbReference>
<dbReference type="AlphaFoldDB" id="A0A1J4JF47"/>
<dbReference type="InterPro" id="IPR001179">
    <property type="entry name" value="PPIase_FKBP_dom"/>
</dbReference>
<sequence length="271" mass="30678">MEYSYFFLTPDEKILKHIITEGDGPCPQFGQTVLIRHIGKVKNNNFIFIDTTSGHPFEFSLGKNVITGLSEAVASMKLNEHSVFEISPEYGYGSEGADDKIPPNSTLLFDITLVEMKPFFPDKNSAIISGNRICDDANLLFREGKYEEAISLYQKAIQGFAQFYGNDVDEVTTKIYRNLSVAYSKIGQWKNSIYNAGRVIQKIPNDLRAIARLSEGNLKIGNLEEAKNSIQLGLRLSGNNELFQNLKKQYDQEVKEENQRQTQLMKKMAKI</sequence>
<accession>A0A1J4JF47</accession>
<keyword evidence="1" id="KW-0677">Repeat</keyword>
<dbReference type="InterPro" id="IPR011990">
    <property type="entry name" value="TPR-like_helical_dom_sf"/>
</dbReference>
<dbReference type="RefSeq" id="XP_068350959.1">
    <property type="nucleotide sequence ID" value="XM_068494761.1"/>
</dbReference>
<keyword evidence="3 6" id="KW-0413">Isomerase</keyword>
<dbReference type="Gene3D" id="3.10.50.40">
    <property type="match status" value="1"/>
</dbReference>
<reference evidence="6" key="1">
    <citation type="submission" date="2016-10" db="EMBL/GenBank/DDBJ databases">
        <authorList>
            <person name="Benchimol M."/>
            <person name="Almeida L.G."/>
            <person name="Vasconcelos A.T."/>
            <person name="Perreira-Neves A."/>
            <person name="Rosa I.A."/>
            <person name="Tasca T."/>
            <person name="Bogo M.R."/>
            <person name="de Souza W."/>
        </authorList>
    </citation>
    <scope>NUCLEOTIDE SEQUENCE [LARGE SCALE GENOMIC DNA]</scope>
    <source>
        <strain evidence="6">K</strain>
    </source>
</reference>
<dbReference type="Pfam" id="PF00254">
    <property type="entry name" value="FKBP_C"/>
    <property type="match status" value="1"/>
</dbReference>
<keyword evidence="3" id="KW-0697">Rotamase</keyword>